<dbReference type="RefSeq" id="WP_273739976.1">
    <property type="nucleotide sequence ID" value="NZ_JAQIVI010000318.1"/>
</dbReference>
<evidence type="ECO:0000256" key="4">
    <source>
        <dbReference type="ARBA" id="ARBA00023136"/>
    </source>
</evidence>
<dbReference type="Proteomes" id="UP001596383">
    <property type="component" value="Unassembled WGS sequence"/>
</dbReference>
<keyword evidence="3 5" id="KW-1133">Transmembrane helix</keyword>
<feature type="transmembrane region" description="Helical" evidence="5">
    <location>
        <begin position="48"/>
        <end position="69"/>
    </location>
</feature>
<keyword evidence="2 5" id="KW-0812">Transmembrane</keyword>
<feature type="transmembrane region" description="Helical" evidence="5">
    <location>
        <begin position="75"/>
        <end position="95"/>
    </location>
</feature>
<keyword evidence="7" id="KW-1185">Reference proteome</keyword>
<reference evidence="6 7" key="1">
    <citation type="journal article" date="2019" name="Int. J. Syst. Evol. Microbiol.">
        <title>The Global Catalogue of Microorganisms (GCM) 10K type strain sequencing project: providing services to taxonomists for standard genome sequencing and annotation.</title>
        <authorList>
            <consortium name="The Broad Institute Genomics Platform"/>
            <consortium name="The Broad Institute Genome Sequencing Center for Infectious Disease"/>
            <person name="Wu L."/>
            <person name="Ma J."/>
        </authorList>
    </citation>
    <scope>NUCLEOTIDE SEQUENCE [LARGE SCALE GENOMIC DNA]</scope>
    <source>
        <strain evidence="6 7">LMG 29247</strain>
    </source>
</reference>
<organism evidence="6 7">
    <name type="scientific">Natrinema soli</name>
    <dbReference type="NCBI Taxonomy" id="1930624"/>
    <lineage>
        <taxon>Archaea</taxon>
        <taxon>Methanobacteriati</taxon>
        <taxon>Methanobacteriota</taxon>
        <taxon>Stenosarchaea group</taxon>
        <taxon>Halobacteria</taxon>
        <taxon>Halobacteriales</taxon>
        <taxon>Natrialbaceae</taxon>
        <taxon>Natrinema</taxon>
    </lineage>
</organism>
<comment type="subcellular location">
    <subcellularLocation>
        <location evidence="1">Membrane</location>
        <topology evidence="1">Multi-pass membrane protein</topology>
    </subcellularLocation>
</comment>
<keyword evidence="4 5" id="KW-0472">Membrane</keyword>
<evidence type="ECO:0000256" key="2">
    <source>
        <dbReference type="ARBA" id="ARBA00022692"/>
    </source>
</evidence>
<protein>
    <submittedName>
        <fullName evidence="6">DoxX family membrane protein</fullName>
    </submittedName>
</protein>
<sequence>MAFESGIGAALLLAGRLLFGGLLVYQGLNHFMATDMMAGYAQSKGVPAARFGVVASGVVLVLGGLGIVFGVYPVVAAGMLAVFFLVVTPFMHDFWAVPEDQQQGEMTHFFKNVELLGASLIVLVIAGETWGYALNIGL</sequence>
<evidence type="ECO:0000256" key="5">
    <source>
        <dbReference type="SAM" id="Phobius"/>
    </source>
</evidence>
<accession>A0ABD5SR81</accession>
<dbReference type="InterPro" id="IPR032808">
    <property type="entry name" value="DoxX"/>
</dbReference>
<evidence type="ECO:0000313" key="7">
    <source>
        <dbReference type="Proteomes" id="UP001596383"/>
    </source>
</evidence>
<dbReference type="Pfam" id="PF07681">
    <property type="entry name" value="DoxX"/>
    <property type="match status" value="1"/>
</dbReference>
<dbReference type="EMBL" id="JBHSWV010000318">
    <property type="protein sequence ID" value="MFC6767045.1"/>
    <property type="molecule type" value="Genomic_DNA"/>
</dbReference>
<feature type="transmembrane region" description="Helical" evidence="5">
    <location>
        <begin position="6"/>
        <end position="28"/>
    </location>
</feature>
<proteinExistence type="predicted"/>
<evidence type="ECO:0000256" key="3">
    <source>
        <dbReference type="ARBA" id="ARBA00022989"/>
    </source>
</evidence>
<evidence type="ECO:0000256" key="1">
    <source>
        <dbReference type="ARBA" id="ARBA00004141"/>
    </source>
</evidence>
<feature type="transmembrane region" description="Helical" evidence="5">
    <location>
        <begin position="115"/>
        <end position="133"/>
    </location>
</feature>
<evidence type="ECO:0000313" key="6">
    <source>
        <dbReference type="EMBL" id="MFC6767045.1"/>
    </source>
</evidence>
<gene>
    <name evidence="6" type="ORF">ACFQE6_19310</name>
</gene>
<dbReference type="GO" id="GO:0016020">
    <property type="term" value="C:membrane"/>
    <property type="evidence" value="ECO:0007669"/>
    <property type="project" value="UniProtKB-SubCell"/>
</dbReference>
<comment type="caution">
    <text evidence="6">The sequence shown here is derived from an EMBL/GenBank/DDBJ whole genome shotgun (WGS) entry which is preliminary data.</text>
</comment>
<dbReference type="AlphaFoldDB" id="A0ABD5SR81"/>
<name>A0ABD5SR81_9EURY</name>